<organism evidence="4 5">
    <name type="scientific">Microbacterium paraoxydans</name>
    <dbReference type="NCBI Taxonomy" id="199592"/>
    <lineage>
        <taxon>Bacteria</taxon>
        <taxon>Bacillati</taxon>
        <taxon>Actinomycetota</taxon>
        <taxon>Actinomycetes</taxon>
        <taxon>Micrococcales</taxon>
        <taxon>Microbacteriaceae</taxon>
        <taxon>Microbacterium</taxon>
    </lineage>
</organism>
<dbReference type="SUPFAM" id="SSF100950">
    <property type="entry name" value="NagB/RpiA/CoA transferase-like"/>
    <property type="match status" value="1"/>
</dbReference>
<dbReference type="InterPro" id="IPR037171">
    <property type="entry name" value="NagB/RpiA_transferase-like"/>
</dbReference>
<keyword evidence="5" id="KW-1185">Reference proteome</keyword>
<evidence type="ECO:0000256" key="1">
    <source>
        <dbReference type="ARBA" id="ARBA00023015"/>
    </source>
</evidence>
<dbReference type="InterPro" id="IPR036388">
    <property type="entry name" value="WH-like_DNA-bd_sf"/>
</dbReference>
<dbReference type="PRINTS" id="PR00037">
    <property type="entry name" value="HTHLACR"/>
</dbReference>
<comment type="caution">
    <text evidence="4">The sequence shown here is derived from an EMBL/GenBank/DDBJ whole genome shotgun (WGS) entry which is preliminary data.</text>
</comment>
<dbReference type="InterPro" id="IPR014036">
    <property type="entry name" value="DeoR-like_C"/>
</dbReference>
<accession>A0ABS5ILT0</accession>
<gene>
    <name evidence="4" type="ORF">KE274_07295</name>
</gene>
<dbReference type="Gene3D" id="1.10.10.10">
    <property type="entry name" value="Winged helix-like DNA-binding domain superfamily/Winged helix DNA-binding domain"/>
    <property type="match status" value="1"/>
</dbReference>
<dbReference type="SMART" id="SM01134">
    <property type="entry name" value="DeoRC"/>
    <property type="match status" value="1"/>
</dbReference>
<name>A0ABS5ILT0_9MICO</name>
<dbReference type="SUPFAM" id="SSF46785">
    <property type="entry name" value="Winged helix' DNA-binding domain"/>
    <property type="match status" value="1"/>
</dbReference>
<evidence type="ECO:0000256" key="2">
    <source>
        <dbReference type="ARBA" id="ARBA00023163"/>
    </source>
</evidence>
<keyword evidence="2" id="KW-0804">Transcription</keyword>
<dbReference type="EMBL" id="JAGTUK010000002">
    <property type="protein sequence ID" value="MBS0023913.1"/>
    <property type="molecule type" value="Genomic_DNA"/>
</dbReference>
<dbReference type="InterPro" id="IPR001034">
    <property type="entry name" value="DeoR_HTH"/>
</dbReference>
<sequence length="270" mass="28430">MLVTERRERILALTRDRGTASIGELAATLQVSEMTVRRDLDQLAEEGAVERVRGGVRARGSARVLPAAAVSPERRAIVAAAAGLVEPGMAVGISGGPTALALARELVRVPELTIVTNALPVSDLFSPPDRADAPYTQTVVLTGGVRTPSQALVGPVAVRALEHLHCDLVFLDAHGLDEQAGITTMNLLEAETNRALMAAGRDVIVVAEHSRWGVVGLTTVADLSDIDRLITDDGLDDTARERLAAHVGTLHIASRDDDGDERALATAIAD</sequence>
<dbReference type="Pfam" id="PF08220">
    <property type="entry name" value="HTH_DeoR"/>
    <property type="match status" value="1"/>
</dbReference>
<proteinExistence type="predicted"/>
<dbReference type="PANTHER" id="PTHR30363:SF44">
    <property type="entry name" value="AGA OPERON TRANSCRIPTIONAL REPRESSOR-RELATED"/>
    <property type="match status" value="1"/>
</dbReference>
<dbReference type="RefSeq" id="WP_211542316.1">
    <property type="nucleotide sequence ID" value="NZ_JAGTUK010000002.1"/>
</dbReference>
<evidence type="ECO:0000313" key="4">
    <source>
        <dbReference type="EMBL" id="MBS0023913.1"/>
    </source>
</evidence>
<dbReference type="PROSITE" id="PS51000">
    <property type="entry name" value="HTH_DEOR_2"/>
    <property type="match status" value="1"/>
</dbReference>
<dbReference type="Pfam" id="PF00455">
    <property type="entry name" value="DeoRC"/>
    <property type="match status" value="1"/>
</dbReference>
<keyword evidence="1" id="KW-0805">Transcription regulation</keyword>
<protein>
    <submittedName>
        <fullName evidence="4">DeoR/GlpR transcriptional regulator</fullName>
    </submittedName>
</protein>
<evidence type="ECO:0000313" key="5">
    <source>
        <dbReference type="Proteomes" id="UP000678243"/>
    </source>
</evidence>
<dbReference type="Proteomes" id="UP000678243">
    <property type="component" value="Unassembled WGS sequence"/>
</dbReference>
<feature type="domain" description="HTH deoR-type" evidence="3">
    <location>
        <begin position="3"/>
        <end position="58"/>
    </location>
</feature>
<dbReference type="SMART" id="SM00420">
    <property type="entry name" value="HTH_DEOR"/>
    <property type="match status" value="1"/>
</dbReference>
<dbReference type="InterPro" id="IPR050313">
    <property type="entry name" value="Carb_Metab_HTH_regulators"/>
</dbReference>
<dbReference type="InterPro" id="IPR036390">
    <property type="entry name" value="WH_DNA-bd_sf"/>
</dbReference>
<evidence type="ECO:0000259" key="3">
    <source>
        <dbReference type="PROSITE" id="PS51000"/>
    </source>
</evidence>
<dbReference type="PANTHER" id="PTHR30363">
    <property type="entry name" value="HTH-TYPE TRANSCRIPTIONAL REGULATOR SRLR-RELATED"/>
    <property type="match status" value="1"/>
</dbReference>
<reference evidence="4 5" key="1">
    <citation type="submission" date="2021-04" db="EMBL/GenBank/DDBJ databases">
        <title>Whole genome analysis of root endophytic bacterium Microbacterium paraoxydans ku-mp colonizing RP-bio226 rice variety.</title>
        <authorList>
            <person name="Ulaganathan K."/>
            <person name="Latha B."/>
        </authorList>
    </citation>
    <scope>NUCLEOTIDE SEQUENCE [LARGE SCALE GENOMIC DNA]</scope>
    <source>
        <strain evidence="5">ku-mp</strain>
    </source>
</reference>